<dbReference type="HOGENOM" id="CLU_012062_28_8_7"/>
<proteinExistence type="predicted"/>
<dbReference type="Proteomes" id="UP000000483">
    <property type="component" value="Chromosome"/>
</dbReference>
<dbReference type="Pfam" id="PF00076">
    <property type="entry name" value="RRM_1"/>
    <property type="match status" value="1"/>
</dbReference>
<name>F2NH86_DESAR</name>
<dbReference type="OrthoDB" id="9798855at2"/>
<organism evidence="4 5">
    <name type="scientific">Desulfobacca acetoxidans (strain ATCC 700848 / DSM 11109 / ASRB2)</name>
    <dbReference type="NCBI Taxonomy" id="880072"/>
    <lineage>
        <taxon>Bacteria</taxon>
        <taxon>Pseudomonadati</taxon>
        <taxon>Thermodesulfobacteriota</taxon>
        <taxon>Desulfobaccia</taxon>
        <taxon>Desulfobaccales</taxon>
        <taxon>Desulfobaccaceae</taxon>
        <taxon>Desulfobacca</taxon>
    </lineage>
</organism>
<dbReference type="STRING" id="880072.Desac_1064"/>
<sequence>MSMKLYVGNLSFEMTEEQLGTLFSEAGPVTSAKIITDRQTGQPRGFGFVEMETKSEGRKAISMLNGRTVDGRPLAVNEAKPQQKSGFGGGGRRGGYR</sequence>
<dbReference type="InterPro" id="IPR048289">
    <property type="entry name" value="RRM2_NsCP33-like"/>
</dbReference>
<dbReference type="eggNOG" id="COG0724">
    <property type="taxonomic scope" value="Bacteria"/>
</dbReference>
<keyword evidence="5" id="KW-1185">Reference proteome</keyword>
<dbReference type="GO" id="GO:0003723">
    <property type="term" value="F:RNA binding"/>
    <property type="evidence" value="ECO:0007669"/>
    <property type="project" value="UniProtKB-KW"/>
</dbReference>
<gene>
    <name evidence="4" type="ordered locus">Desac_1064</name>
</gene>
<dbReference type="InterPro" id="IPR052462">
    <property type="entry name" value="SLIRP/GR-RBP-like"/>
</dbReference>
<evidence type="ECO:0000313" key="4">
    <source>
        <dbReference type="EMBL" id="AEB08928.1"/>
    </source>
</evidence>
<evidence type="ECO:0000256" key="2">
    <source>
        <dbReference type="SAM" id="MobiDB-lite"/>
    </source>
</evidence>
<evidence type="ECO:0000313" key="5">
    <source>
        <dbReference type="Proteomes" id="UP000000483"/>
    </source>
</evidence>
<accession>F2NH86</accession>
<dbReference type="EMBL" id="CP002629">
    <property type="protein sequence ID" value="AEB08928.1"/>
    <property type="molecule type" value="Genomic_DNA"/>
</dbReference>
<dbReference type="InterPro" id="IPR035979">
    <property type="entry name" value="RBD_domain_sf"/>
</dbReference>
<keyword evidence="1" id="KW-0694">RNA-binding</keyword>
<protein>
    <submittedName>
        <fullName evidence="4">RNP-1 like RNA-binding protein</fullName>
    </submittedName>
</protein>
<evidence type="ECO:0000256" key="1">
    <source>
        <dbReference type="ARBA" id="ARBA00022884"/>
    </source>
</evidence>
<dbReference type="KEGG" id="dao:Desac_1064"/>
<dbReference type="InterPro" id="IPR000504">
    <property type="entry name" value="RRM_dom"/>
</dbReference>
<evidence type="ECO:0000259" key="3">
    <source>
        <dbReference type="PROSITE" id="PS50102"/>
    </source>
</evidence>
<reference evidence="5" key="2">
    <citation type="submission" date="2011-03" db="EMBL/GenBank/DDBJ databases">
        <title>The complete genome of Desulfobacca acetoxidans DSM 11109.</title>
        <authorList>
            <consortium name="US DOE Joint Genome Institute (JGI-PGF)"/>
            <person name="Lucas S."/>
            <person name="Copeland A."/>
            <person name="Lapidus A."/>
            <person name="Bruce D."/>
            <person name="Goodwin L."/>
            <person name="Pitluck S."/>
            <person name="Peters L."/>
            <person name="Kyrpides N."/>
            <person name="Mavromatis K."/>
            <person name="Ivanova N."/>
            <person name="Ovchinnikova G."/>
            <person name="Teshima H."/>
            <person name="Detter J.C."/>
            <person name="Han C."/>
            <person name="Land M."/>
            <person name="Hauser L."/>
            <person name="Markowitz V."/>
            <person name="Cheng J.-F."/>
            <person name="Hugenholtz P."/>
            <person name="Woyke T."/>
            <person name="Wu D."/>
            <person name="Spring S."/>
            <person name="Schueler E."/>
            <person name="Brambilla E."/>
            <person name="Klenk H.-P."/>
            <person name="Eisen J.A."/>
        </authorList>
    </citation>
    <scope>NUCLEOTIDE SEQUENCE [LARGE SCALE GENOMIC DNA]</scope>
    <source>
        <strain evidence="5">ATCC 700848 / DSM 11109 / ASRB2</strain>
    </source>
</reference>
<dbReference type="PANTHER" id="PTHR48027">
    <property type="entry name" value="HETEROGENEOUS NUCLEAR RIBONUCLEOPROTEIN 87F-RELATED"/>
    <property type="match status" value="1"/>
</dbReference>
<reference evidence="4 5" key="1">
    <citation type="journal article" date="2011" name="Stand. Genomic Sci.">
        <title>Complete genome sequence of the acetate-degrading sulfate reducer Desulfobacca acetoxidans type strain (ASRB2).</title>
        <authorList>
            <person name="Goker M."/>
            <person name="Teshima H."/>
            <person name="Lapidus A."/>
            <person name="Nolan M."/>
            <person name="Lucas S."/>
            <person name="Hammon N."/>
            <person name="Deshpande S."/>
            <person name="Cheng J.F."/>
            <person name="Tapia R."/>
            <person name="Han C."/>
            <person name="Goodwin L."/>
            <person name="Pitluck S."/>
            <person name="Huntemann M."/>
            <person name="Liolios K."/>
            <person name="Ivanova N."/>
            <person name="Pagani I."/>
            <person name="Mavromatis K."/>
            <person name="Ovchinikova G."/>
            <person name="Pati A."/>
            <person name="Chen A."/>
            <person name="Palaniappan K."/>
            <person name="Land M."/>
            <person name="Hauser L."/>
            <person name="Brambilla E.M."/>
            <person name="Rohde M."/>
            <person name="Spring S."/>
            <person name="Detter J.C."/>
            <person name="Woyke T."/>
            <person name="Bristow J."/>
            <person name="Eisen J.A."/>
            <person name="Markowitz V."/>
            <person name="Hugenholtz P."/>
            <person name="Kyrpides N.C."/>
            <person name="Klenk H.P."/>
        </authorList>
    </citation>
    <scope>NUCLEOTIDE SEQUENCE [LARGE SCALE GENOMIC DNA]</scope>
    <source>
        <strain evidence="5">ATCC 700848 / DSM 11109 / ASRB2</strain>
    </source>
</reference>
<dbReference type="AlphaFoldDB" id="F2NH86"/>
<dbReference type="Gene3D" id="3.30.70.330">
    <property type="match status" value="1"/>
</dbReference>
<dbReference type="SMART" id="SM00360">
    <property type="entry name" value="RRM"/>
    <property type="match status" value="1"/>
</dbReference>
<dbReference type="CDD" id="cd21608">
    <property type="entry name" value="RRM2_NsCP33_like"/>
    <property type="match status" value="1"/>
</dbReference>
<dbReference type="InterPro" id="IPR012677">
    <property type="entry name" value="Nucleotide-bd_a/b_plait_sf"/>
</dbReference>
<feature type="region of interest" description="Disordered" evidence="2">
    <location>
        <begin position="77"/>
        <end position="97"/>
    </location>
</feature>
<feature type="domain" description="RRM" evidence="3">
    <location>
        <begin position="3"/>
        <end position="81"/>
    </location>
</feature>
<dbReference type="SUPFAM" id="SSF54928">
    <property type="entry name" value="RNA-binding domain, RBD"/>
    <property type="match status" value="1"/>
</dbReference>
<feature type="compositionally biased region" description="Gly residues" evidence="2">
    <location>
        <begin position="86"/>
        <end position="97"/>
    </location>
</feature>
<dbReference type="PROSITE" id="PS50102">
    <property type="entry name" value="RRM"/>
    <property type="match status" value="1"/>
</dbReference>